<sequence>MGDIIKNIPVLAAIHKYFEIMRVDKDMNLDIPLIDNDLLLIVRFIIASGENPVKLLHHIGIILFNDKIAVNCNILKDILFLSTSRINDDFGTLKWNIIPIENNDKLSLLEPLIDNSNAENWTLRKIPQSSKLHKCIKENPQVLFSNSPNAKRSIIIPLLIILLFLLSVISPYFFPFFLFLLIYYIKF</sequence>
<evidence type="ECO:0000256" key="1">
    <source>
        <dbReference type="SAM" id="Phobius"/>
    </source>
</evidence>
<protein>
    <recommendedName>
        <fullName evidence="2">Initiator binding domain-containing protein</fullName>
    </recommendedName>
</protein>
<keyword evidence="1" id="KW-1133">Transmembrane helix</keyword>
<feature type="transmembrane region" description="Helical" evidence="1">
    <location>
        <begin position="154"/>
        <end position="185"/>
    </location>
</feature>
<dbReference type="Proteomes" id="UP001470230">
    <property type="component" value="Unassembled WGS sequence"/>
</dbReference>
<feature type="domain" description="Initiator binding" evidence="2">
    <location>
        <begin position="35"/>
        <end position="127"/>
    </location>
</feature>
<keyword evidence="1" id="KW-0472">Membrane</keyword>
<keyword evidence="1" id="KW-0812">Transmembrane</keyword>
<comment type="caution">
    <text evidence="3">The sequence shown here is derived from an EMBL/GenBank/DDBJ whole genome shotgun (WGS) entry which is preliminary data.</text>
</comment>
<reference evidence="3 4" key="1">
    <citation type="submission" date="2024-04" db="EMBL/GenBank/DDBJ databases">
        <title>Tritrichomonas musculus Genome.</title>
        <authorList>
            <person name="Alves-Ferreira E."/>
            <person name="Grigg M."/>
            <person name="Lorenzi H."/>
            <person name="Galac M."/>
        </authorList>
    </citation>
    <scope>NUCLEOTIDE SEQUENCE [LARGE SCALE GENOMIC DNA]</scope>
    <source>
        <strain evidence="3 4">EAF2021</strain>
    </source>
</reference>
<proteinExistence type="predicted"/>
<dbReference type="Pfam" id="PF10416">
    <property type="entry name" value="IBD"/>
    <property type="match status" value="1"/>
</dbReference>
<dbReference type="EMBL" id="JAPFFF010000047">
    <property type="protein sequence ID" value="KAK8840345.1"/>
    <property type="molecule type" value="Genomic_DNA"/>
</dbReference>
<dbReference type="InterPro" id="IPR018845">
    <property type="entry name" value="Initiator-bd"/>
</dbReference>
<keyword evidence="4" id="KW-1185">Reference proteome</keyword>
<evidence type="ECO:0000313" key="3">
    <source>
        <dbReference type="EMBL" id="KAK8840345.1"/>
    </source>
</evidence>
<gene>
    <name evidence="3" type="ORF">M9Y10_030904</name>
</gene>
<organism evidence="3 4">
    <name type="scientific">Tritrichomonas musculus</name>
    <dbReference type="NCBI Taxonomy" id="1915356"/>
    <lineage>
        <taxon>Eukaryota</taxon>
        <taxon>Metamonada</taxon>
        <taxon>Parabasalia</taxon>
        <taxon>Tritrichomonadida</taxon>
        <taxon>Tritrichomonadidae</taxon>
        <taxon>Tritrichomonas</taxon>
    </lineage>
</organism>
<evidence type="ECO:0000259" key="2">
    <source>
        <dbReference type="Pfam" id="PF10416"/>
    </source>
</evidence>
<evidence type="ECO:0000313" key="4">
    <source>
        <dbReference type="Proteomes" id="UP001470230"/>
    </source>
</evidence>
<name>A0ABR2H2F2_9EUKA</name>
<accession>A0ABR2H2F2</accession>